<dbReference type="PANTHER" id="PTHR39087:SF2">
    <property type="entry name" value="UPF0104 MEMBRANE PROTEIN MJ1595"/>
    <property type="match status" value="1"/>
</dbReference>
<feature type="transmembrane region" description="Helical" evidence="6">
    <location>
        <begin position="121"/>
        <end position="140"/>
    </location>
</feature>
<comment type="subcellular location">
    <subcellularLocation>
        <location evidence="1">Cell membrane</location>
        <topology evidence="1">Multi-pass membrane protein</topology>
    </subcellularLocation>
</comment>
<dbReference type="EMBL" id="JAUMVS010000009">
    <property type="protein sequence ID" value="MDO4841295.1"/>
    <property type="molecule type" value="Genomic_DNA"/>
</dbReference>
<feature type="transmembrane region" description="Helical" evidence="6">
    <location>
        <begin position="147"/>
        <end position="169"/>
    </location>
</feature>
<evidence type="ECO:0000256" key="4">
    <source>
        <dbReference type="ARBA" id="ARBA00022989"/>
    </source>
</evidence>
<name>A0AA43RIU3_9ACTN</name>
<evidence type="ECO:0000256" key="5">
    <source>
        <dbReference type="ARBA" id="ARBA00023136"/>
    </source>
</evidence>
<evidence type="ECO:0000313" key="7">
    <source>
        <dbReference type="EMBL" id="MDO4841295.1"/>
    </source>
</evidence>
<keyword evidence="4 6" id="KW-1133">Transmembrane helix</keyword>
<evidence type="ECO:0000256" key="2">
    <source>
        <dbReference type="ARBA" id="ARBA00022475"/>
    </source>
</evidence>
<sequence>MKKAILIIVGIVAVCALIANADFFAIFLDTMATGSLIPLVIAVILMLARHFIQALSYDAAFEAVGQRTGIWHNIVLIFSLVFINTFCLFSGATGVAFIIDDAHREGLDAGQSTGGAILSQIGYFAAVFVISVLGFTTMMISGHTNTMFIIGGLVLAMVLVFLSSLFFFGHFKPRMLYRVFFGIEAGINKLLGIFKKSLRPAWGRKMAHSMIRTSNLLAKNPKGAAITVAWASLSAVLNMACLVAIGYAFGFEHTEGLIAAFAVAAISVLLSPTPQGVGVVEAAIIAILSIYGCPIGASTAIALVYRGIMFWVPFAIGAVLLSQSGFFKSDKSESDEQRARDIAWIMGTLVFIVGGVNISMTFFPSLFIPFTMLTSWIDMSVVMVGIPLVLVSLVLVLCAIGLVLRIRTAWAIAMTILMTVGGWLFLFSGTWQVGFVSLFLATILFWQREVFDRPFDAIRVQQQDSLEWEEKAKRGEEIRNRYIKETKNSSLDANVDNKSN</sequence>
<dbReference type="Proteomes" id="UP001168575">
    <property type="component" value="Unassembled WGS sequence"/>
</dbReference>
<proteinExistence type="predicted"/>
<keyword evidence="2" id="KW-1003">Cell membrane</keyword>
<protein>
    <submittedName>
        <fullName evidence="7">Lysylphosphatidylglycerol synthase domain-containing protein</fullName>
    </submittedName>
</protein>
<feature type="transmembrane region" description="Helical" evidence="6">
    <location>
        <begin position="342"/>
        <end position="368"/>
    </location>
</feature>
<keyword evidence="8" id="KW-1185">Reference proteome</keyword>
<keyword evidence="5 6" id="KW-0472">Membrane</keyword>
<evidence type="ECO:0000256" key="6">
    <source>
        <dbReference type="SAM" id="Phobius"/>
    </source>
</evidence>
<feature type="transmembrane region" description="Helical" evidence="6">
    <location>
        <begin position="380"/>
        <end position="404"/>
    </location>
</feature>
<accession>A0AA43RIU3</accession>
<dbReference type="GO" id="GO:0005886">
    <property type="term" value="C:plasma membrane"/>
    <property type="evidence" value="ECO:0007669"/>
    <property type="project" value="UniProtKB-SubCell"/>
</dbReference>
<dbReference type="Pfam" id="PF03706">
    <property type="entry name" value="LPG_synthase_TM"/>
    <property type="match status" value="1"/>
</dbReference>
<feature type="transmembrane region" description="Helical" evidence="6">
    <location>
        <begin position="73"/>
        <end position="99"/>
    </location>
</feature>
<feature type="transmembrane region" description="Helical" evidence="6">
    <location>
        <begin position="224"/>
        <end position="250"/>
    </location>
</feature>
<evidence type="ECO:0000313" key="8">
    <source>
        <dbReference type="Proteomes" id="UP001168575"/>
    </source>
</evidence>
<gene>
    <name evidence="7" type="ORF">Q3982_01270</name>
</gene>
<reference evidence="7" key="1">
    <citation type="submission" date="2023-07" db="EMBL/GenBank/DDBJ databases">
        <title>Between Cages and Wild: Unraveling the Impact of Captivity on Animal Microbiomes and Antimicrobial Resistance.</title>
        <authorList>
            <person name="Schmartz G.P."/>
            <person name="Rehner J."/>
            <person name="Schuff M.J."/>
            <person name="Becker S.L."/>
            <person name="Kravczyk M."/>
            <person name="Gurevich A."/>
            <person name="Francke R."/>
            <person name="Mueller R."/>
            <person name="Keller V."/>
            <person name="Keller A."/>
        </authorList>
    </citation>
    <scope>NUCLEOTIDE SEQUENCE</scope>
    <source>
        <strain evidence="7">S12M_St_49</strain>
    </source>
</reference>
<evidence type="ECO:0000256" key="3">
    <source>
        <dbReference type="ARBA" id="ARBA00022692"/>
    </source>
</evidence>
<dbReference type="InterPro" id="IPR022791">
    <property type="entry name" value="L-PG_synthase/AglD"/>
</dbReference>
<comment type="caution">
    <text evidence="7">The sequence shown here is derived from an EMBL/GenBank/DDBJ whole genome shotgun (WGS) entry which is preliminary data.</text>
</comment>
<dbReference type="AlphaFoldDB" id="A0AA43RIU3"/>
<feature type="transmembrane region" description="Helical" evidence="6">
    <location>
        <begin position="279"/>
        <end position="297"/>
    </location>
</feature>
<feature type="transmembrane region" description="Helical" evidence="6">
    <location>
        <begin position="256"/>
        <end position="272"/>
    </location>
</feature>
<feature type="transmembrane region" description="Helical" evidence="6">
    <location>
        <begin position="416"/>
        <end position="446"/>
    </location>
</feature>
<organism evidence="7 8">
    <name type="scientific">Phoenicibacter congonensis</name>
    <dbReference type="NCBI Taxonomy" id="1944646"/>
    <lineage>
        <taxon>Bacteria</taxon>
        <taxon>Bacillati</taxon>
        <taxon>Actinomycetota</taxon>
        <taxon>Coriobacteriia</taxon>
        <taxon>Eggerthellales</taxon>
        <taxon>Eggerthellaceae</taxon>
        <taxon>Phoenicibacter</taxon>
    </lineage>
</organism>
<evidence type="ECO:0000256" key="1">
    <source>
        <dbReference type="ARBA" id="ARBA00004651"/>
    </source>
</evidence>
<feature type="transmembrane region" description="Helical" evidence="6">
    <location>
        <begin position="31"/>
        <end position="52"/>
    </location>
</feature>
<dbReference type="PANTHER" id="PTHR39087">
    <property type="entry name" value="UPF0104 MEMBRANE PROTEIN MJ1595"/>
    <property type="match status" value="1"/>
</dbReference>
<keyword evidence="3 6" id="KW-0812">Transmembrane</keyword>